<evidence type="ECO:0000259" key="7">
    <source>
        <dbReference type="Pfam" id="PF17389"/>
    </source>
</evidence>
<dbReference type="InterPro" id="IPR035396">
    <property type="entry name" value="Bac_rhamnosid6H"/>
</dbReference>
<dbReference type="Pfam" id="PF17390">
    <property type="entry name" value="Bac_rhamnosid_C"/>
    <property type="match status" value="1"/>
</dbReference>
<evidence type="ECO:0000256" key="4">
    <source>
        <dbReference type="SAM" id="MobiDB-lite"/>
    </source>
</evidence>
<evidence type="ECO:0000259" key="6">
    <source>
        <dbReference type="Pfam" id="PF08531"/>
    </source>
</evidence>
<dbReference type="PANTHER" id="PTHR33307:SF6">
    <property type="entry name" value="ALPHA-RHAMNOSIDASE (EUROFUNG)-RELATED"/>
    <property type="match status" value="1"/>
</dbReference>
<dbReference type="InterPro" id="IPR008902">
    <property type="entry name" value="Rhamnosid_concanavalin"/>
</dbReference>
<dbReference type="EC" id="3.2.1.40" evidence="2"/>
<feature type="compositionally biased region" description="Basic and acidic residues" evidence="4">
    <location>
        <begin position="25"/>
        <end position="55"/>
    </location>
</feature>
<evidence type="ECO:0000259" key="5">
    <source>
        <dbReference type="Pfam" id="PF05592"/>
    </source>
</evidence>
<dbReference type="Pfam" id="PF17389">
    <property type="entry name" value="Bac_rhamnosid6H"/>
    <property type="match status" value="1"/>
</dbReference>
<feature type="domain" description="Alpha-L-rhamnosidase concanavalin-like" evidence="5">
    <location>
        <begin position="325"/>
        <end position="417"/>
    </location>
</feature>
<dbReference type="Pfam" id="PF05592">
    <property type="entry name" value="Bac_rhamnosid"/>
    <property type="match status" value="1"/>
</dbReference>
<evidence type="ECO:0000256" key="1">
    <source>
        <dbReference type="ARBA" id="ARBA00001445"/>
    </source>
</evidence>
<dbReference type="AlphaFoldDB" id="A0A4S2D6Q2"/>
<evidence type="ECO:0000313" key="9">
    <source>
        <dbReference type="EMBL" id="TGY36114.1"/>
    </source>
</evidence>
<feature type="domain" description="Alpha-L-rhamnosidase C-terminal" evidence="8">
    <location>
        <begin position="778"/>
        <end position="838"/>
    </location>
</feature>
<dbReference type="Gene3D" id="1.50.10.10">
    <property type="match status" value="1"/>
</dbReference>
<sequence>MDPVGCGTGQGRDPHDLPLLAAAVGDHDRGTGRLGGRDRRADDGDGRGRDDQRMDHAHHHERGAAGGDPSRRGALRAGLRLGHPGRRRHDQLMTPRRRWRTRPRRRRGDHAPPEAMMIEHALMLRAPRSDDRVVIDGAPRFTRIIEIPARHGPVVTARLAVTAEGLVEPAIDGVGVGRDVLSPGWTSYPWRLRVATHDVTARIVAGARHELQLTAGRGWYCGRLGWWGAERLYGDEPGVAAALEITFADGSTLGVVTDATWDVTASAVVRDDLYDGQTIDLTRDGGPSHPPDTERIDATRLVPRIGPPIVRHELISPAEMSTDGPDAVIVDFGQNLVGWTRLRVQGPRGHVLRIRHAEVLEHGTLATRPLRSARAEDIVTLSGGEDVIEPTFTFHGFRYARIEGWDAVEGSVEAVVVGSDLERTGRFSCGDALLDRFHRNVVWSLRGNTVGLPTDCPQRDERLGWTGDIAVFAPTACFLFDMSAFLRDWLADLRAEQRAAQGRVPYVVPDVLRSWTVDPGAEPESAAIWSDAAVWVPWAIWEAYGDVAVLEESYESMSAHVERVCGRLSARGVWEGDFQFGDWLDPTAPPDDPFAAVADRDVIATAALYRSVAIVAQTARVLGRAEDARDAELRADRLRRDFARVYATANGRLRSDAPAVYALAIVSGVLTADAARAAGRRLAELVRTAGHRVNAGFAGAPYLCDALTRTGHLDDAHALMLNVNPPSWLAPVAQGATTIWERWDSLLPDGSVNPGEMTSFNHYALGAVADWMHRVIGGLVPAAPGWARVRIDPRPPAGLPWASTSIDSPHGRIALSWWRDGEGALRAEYEAPDGVEVDIAPAMAGRVKRVDVVTRAAPHRVDG</sequence>
<dbReference type="Pfam" id="PF08531">
    <property type="entry name" value="Bac_rhamnosid_N"/>
    <property type="match status" value="1"/>
</dbReference>
<evidence type="ECO:0000259" key="8">
    <source>
        <dbReference type="Pfam" id="PF17390"/>
    </source>
</evidence>
<dbReference type="Gene3D" id="2.60.420.10">
    <property type="entry name" value="Maltose phosphorylase, domain 3"/>
    <property type="match status" value="1"/>
</dbReference>
<dbReference type="OrthoDB" id="9761045at2"/>
<name>A0A4S2D6Q2_9MICO</name>
<dbReference type="InterPro" id="IPR013737">
    <property type="entry name" value="Bac_rhamnosid_N"/>
</dbReference>
<evidence type="ECO:0000256" key="3">
    <source>
        <dbReference type="ARBA" id="ARBA00022801"/>
    </source>
</evidence>
<feature type="region of interest" description="Disordered" evidence="4">
    <location>
        <begin position="1"/>
        <end position="75"/>
    </location>
</feature>
<evidence type="ECO:0000313" key="10">
    <source>
        <dbReference type="Proteomes" id="UP000309893"/>
    </source>
</evidence>
<dbReference type="PANTHER" id="PTHR33307">
    <property type="entry name" value="ALPHA-RHAMNOSIDASE (EUROFUNG)"/>
    <property type="match status" value="1"/>
</dbReference>
<dbReference type="InterPro" id="IPR035398">
    <property type="entry name" value="Bac_rhamnosid_C"/>
</dbReference>
<dbReference type="InterPro" id="IPR012341">
    <property type="entry name" value="6hp_glycosidase-like_sf"/>
</dbReference>
<gene>
    <name evidence="9" type="ORF">E5344_10015</name>
</gene>
<dbReference type="GO" id="GO:0030596">
    <property type="term" value="F:alpha-L-rhamnosidase activity"/>
    <property type="evidence" value="ECO:0007669"/>
    <property type="project" value="UniProtKB-EC"/>
</dbReference>
<dbReference type="InterPro" id="IPR008928">
    <property type="entry name" value="6-hairpin_glycosidase_sf"/>
</dbReference>
<comment type="caution">
    <text evidence="9">The sequence shown here is derived from an EMBL/GenBank/DDBJ whole genome shotgun (WGS) entry which is preliminary data.</text>
</comment>
<protein>
    <recommendedName>
        <fullName evidence="2">alpha-L-rhamnosidase</fullName>
        <ecNumber evidence="2">3.2.1.40</ecNumber>
    </recommendedName>
</protein>
<comment type="catalytic activity">
    <reaction evidence="1">
        <text>Hydrolysis of terminal non-reducing alpha-L-rhamnose residues in alpha-L-rhamnosides.</text>
        <dbReference type="EC" id="3.2.1.40"/>
    </reaction>
</comment>
<dbReference type="Proteomes" id="UP000309893">
    <property type="component" value="Unassembled WGS sequence"/>
</dbReference>
<evidence type="ECO:0000256" key="2">
    <source>
        <dbReference type="ARBA" id="ARBA00012652"/>
    </source>
</evidence>
<proteinExistence type="predicted"/>
<feature type="compositionally biased region" description="Gly residues" evidence="4">
    <location>
        <begin position="1"/>
        <end position="10"/>
    </location>
</feature>
<accession>A0A4S2D6Q2</accession>
<reference evidence="9 10" key="1">
    <citation type="submission" date="2019-04" db="EMBL/GenBank/DDBJ databases">
        <title>Microbes associate with the intestines of laboratory mice.</title>
        <authorList>
            <person name="Navarre W."/>
            <person name="Wong E."/>
            <person name="Huang K."/>
            <person name="Tropini C."/>
            <person name="Ng K."/>
            <person name="Yu B."/>
        </authorList>
    </citation>
    <scope>NUCLEOTIDE SEQUENCE [LARGE SCALE GENOMIC DNA]</scope>
    <source>
        <strain evidence="9 10">NM46_B2-13</strain>
    </source>
</reference>
<dbReference type="GO" id="GO:0005975">
    <property type="term" value="P:carbohydrate metabolic process"/>
    <property type="evidence" value="ECO:0007669"/>
    <property type="project" value="InterPro"/>
</dbReference>
<feature type="domain" description="Bacterial alpha-L-rhamnosidase N-terminal" evidence="6">
    <location>
        <begin position="154"/>
        <end position="284"/>
    </location>
</feature>
<dbReference type="EMBL" id="SRYO01000006">
    <property type="protein sequence ID" value="TGY36114.1"/>
    <property type="molecule type" value="Genomic_DNA"/>
</dbReference>
<dbReference type="InterPro" id="IPR016007">
    <property type="entry name" value="Alpha_rhamnosid"/>
</dbReference>
<organism evidence="9 10">
    <name type="scientific">Microbacterium laevaniformans</name>
    <dbReference type="NCBI Taxonomy" id="36807"/>
    <lineage>
        <taxon>Bacteria</taxon>
        <taxon>Bacillati</taxon>
        <taxon>Actinomycetota</taxon>
        <taxon>Actinomycetes</taxon>
        <taxon>Micrococcales</taxon>
        <taxon>Microbacteriaceae</taxon>
        <taxon>Microbacterium</taxon>
    </lineage>
</organism>
<keyword evidence="3" id="KW-0378">Hydrolase</keyword>
<dbReference type="SUPFAM" id="SSF48208">
    <property type="entry name" value="Six-hairpin glycosidases"/>
    <property type="match status" value="1"/>
</dbReference>
<feature type="domain" description="Alpha-L-rhamnosidase six-hairpin glycosidase" evidence="7">
    <location>
        <begin position="423"/>
        <end position="776"/>
    </location>
</feature>
<dbReference type="Gene3D" id="2.60.120.260">
    <property type="entry name" value="Galactose-binding domain-like"/>
    <property type="match status" value="2"/>
</dbReference>